<evidence type="ECO:0000313" key="5">
    <source>
        <dbReference type="Proteomes" id="UP001565220"/>
    </source>
</evidence>
<keyword evidence="1" id="KW-0326">Glycosidase</keyword>
<dbReference type="InterPro" id="IPR008979">
    <property type="entry name" value="Galactose-bd-like_sf"/>
</dbReference>
<feature type="domain" description="F5/8 type C" evidence="2">
    <location>
        <begin position="480"/>
        <end position="599"/>
    </location>
</feature>
<evidence type="ECO:0000256" key="1">
    <source>
        <dbReference type="ARBA" id="ARBA00023295"/>
    </source>
</evidence>
<dbReference type="SUPFAM" id="SSF49265">
    <property type="entry name" value="Fibronectin type III"/>
    <property type="match status" value="1"/>
</dbReference>
<dbReference type="RefSeq" id="WP_369868692.1">
    <property type="nucleotide sequence ID" value="NZ_JBGFFE010000006.1"/>
</dbReference>
<feature type="domain" description="DUF4434" evidence="3">
    <location>
        <begin position="36"/>
        <end position="325"/>
    </location>
</feature>
<dbReference type="Gene3D" id="2.60.40.10">
    <property type="entry name" value="Immunoglobulins"/>
    <property type="match status" value="1"/>
</dbReference>
<evidence type="ECO:0000259" key="2">
    <source>
        <dbReference type="Pfam" id="PF00754"/>
    </source>
</evidence>
<dbReference type="InterPro" id="IPR027849">
    <property type="entry name" value="DUF4434"/>
</dbReference>
<reference evidence="4 5" key="1">
    <citation type="submission" date="2024-08" db="EMBL/GenBank/DDBJ databases">
        <title>Clostridium lapicellarii sp. nov., and Clostridium renhuaiense sp. nov., two species isolated from the mud in a fermentation cellar used for producing sauce-flavour Chinese liquors.</title>
        <authorList>
            <person name="Yang F."/>
            <person name="Wang H."/>
            <person name="Chen L.Q."/>
            <person name="Zhou N."/>
            <person name="Lu J.J."/>
            <person name="Pu X.X."/>
            <person name="Wan B."/>
            <person name="Wang L."/>
            <person name="Liu S.J."/>
        </authorList>
    </citation>
    <scope>NUCLEOTIDE SEQUENCE [LARGE SCALE GENOMIC DNA]</scope>
    <source>
        <strain evidence="4 5">MT-113</strain>
    </source>
</reference>
<proteinExistence type="predicted"/>
<evidence type="ECO:0000259" key="3">
    <source>
        <dbReference type="Pfam" id="PF14488"/>
    </source>
</evidence>
<dbReference type="InterPro" id="IPR003961">
    <property type="entry name" value="FN3_dom"/>
</dbReference>
<dbReference type="Gene3D" id="2.60.120.260">
    <property type="entry name" value="Galactose-binding domain-like"/>
    <property type="match status" value="1"/>
</dbReference>
<accession>A0ABV4DVF5</accession>
<keyword evidence="5" id="KW-1185">Reference proteome</keyword>
<dbReference type="SUPFAM" id="SSF49785">
    <property type="entry name" value="Galactose-binding domain-like"/>
    <property type="match status" value="1"/>
</dbReference>
<dbReference type="Pfam" id="PF14488">
    <property type="entry name" value="DUF4434"/>
    <property type="match status" value="1"/>
</dbReference>
<evidence type="ECO:0000313" key="4">
    <source>
        <dbReference type="EMBL" id="MEY8763222.1"/>
    </source>
</evidence>
<organism evidence="4 5">
    <name type="scientific">Clostridium lapidicellarium</name>
    <dbReference type="NCBI Taxonomy" id="3240931"/>
    <lineage>
        <taxon>Bacteria</taxon>
        <taxon>Bacillati</taxon>
        <taxon>Bacillota</taxon>
        <taxon>Clostridia</taxon>
        <taxon>Eubacteriales</taxon>
        <taxon>Clostridiaceae</taxon>
        <taxon>Clostridium</taxon>
    </lineage>
</organism>
<dbReference type="InterPro" id="IPR013783">
    <property type="entry name" value="Ig-like_fold"/>
</dbReference>
<name>A0ABV4DVF5_9CLOT</name>
<gene>
    <name evidence="4" type="ORF">AB8S09_06130</name>
</gene>
<dbReference type="InterPro" id="IPR000421">
    <property type="entry name" value="FA58C"/>
</dbReference>
<protein>
    <submittedName>
        <fullName evidence="4">DUF4434 domain-containing protein</fullName>
    </submittedName>
</protein>
<dbReference type="Proteomes" id="UP001565220">
    <property type="component" value="Unassembled WGS sequence"/>
</dbReference>
<dbReference type="CDD" id="cd00063">
    <property type="entry name" value="FN3"/>
    <property type="match status" value="1"/>
</dbReference>
<dbReference type="InterPro" id="IPR036116">
    <property type="entry name" value="FN3_sf"/>
</dbReference>
<sequence length="609" mass="70326">MMNKRNFSITLIILILVFVFIYFKSPLRANKNYPIVTGTFIQLDMTQNWNNDKWKNELNYLKNNKMKYIILTNASQTKGSTTDTYYKSSISGYKKIYGNIDPIELCLKNAENLNMKVFIGPNFNAEWWQIPADNYSWLNSQIERSNVIADELYKKYHSKYPRAFYGWYFPYEIDNAKYTKTSQFKNLANAINIHLNYLNSKKERLPILLSPFINSSAGTAKQYSSNWQYLFSKTNFKKGDIFCPQDSVGSGRLNLNEVNSWYTALRKSISKKPGMLFWANAENFDYINNSSVPLDRFLKQLTLESPCVDNIICFSYSHYYSPNNIDKGFNQAYSYYVKSGKLPKEKLDTPQNLSVAAVEKNKFKITWSSPKNTKNLCGYEVYRNNTLISRIVLQRKYGGNPKEFSKTITDVPPLNENTRSYTYTIKSLGFSGNASKPSNAVTVSVDVIKKLPNLISKNCKYTLIPSPHEKYSDMNLTKLTDGKYSHVNSVKNSAFVGWYNEPIDINIDLGKIEPVQQFKVDYLREPIPWAELPEKASIGISEDGVNFTPIGLLRIPSIPFSDRNGSKYPIYFTLDKPLNARYIKLTSVTKPNCYTFIDEFEVRNLYYNH</sequence>
<comment type="caution">
    <text evidence="4">The sequence shown here is derived from an EMBL/GenBank/DDBJ whole genome shotgun (WGS) entry which is preliminary data.</text>
</comment>
<dbReference type="EMBL" id="JBGFFE010000006">
    <property type="protein sequence ID" value="MEY8763222.1"/>
    <property type="molecule type" value="Genomic_DNA"/>
</dbReference>
<dbReference type="Pfam" id="PF00754">
    <property type="entry name" value="F5_F8_type_C"/>
    <property type="match status" value="1"/>
</dbReference>
<keyword evidence="1" id="KW-0378">Hydrolase</keyword>
<dbReference type="Gene3D" id="3.20.20.80">
    <property type="entry name" value="Glycosidases"/>
    <property type="match status" value="1"/>
</dbReference>